<organism evidence="1 2">
    <name type="scientific">Homarus americanus</name>
    <name type="common">American lobster</name>
    <dbReference type="NCBI Taxonomy" id="6706"/>
    <lineage>
        <taxon>Eukaryota</taxon>
        <taxon>Metazoa</taxon>
        <taxon>Ecdysozoa</taxon>
        <taxon>Arthropoda</taxon>
        <taxon>Crustacea</taxon>
        <taxon>Multicrustacea</taxon>
        <taxon>Malacostraca</taxon>
        <taxon>Eumalacostraca</taxon>
        <taxon>Eucarida</taxon>
        <taxon>Decapoda</taxon>
        <taxon>Pleocyemata</taxon>
        <taxon>Astacidea</taxon>
        <taxon>Nephropoidea</taxon>
        <taxon>Nephropidae</taxon>
        <taxon>Homarus</taxon>
    </lineage>
</organism>
<gene>
    <name evidence="1" type="ORF">Hamer_G014085</name>
</gene>
<dbReference type="Proteomes" id="UP000747542">
    <property type="component" value="Unassembled WGS sequence"/>
</dbReference>
<reference evidence="1" key="1">
    <citation type="journal article" date="2021" name="Sci. Adv.">
        <title>The American lobster genome reveals insights on longevity, neural, and immune adaptations.</title>
        <authorList>
            <person name="Polinski J.M."/>
            <person name="Zimin A.V."/>
            <person name="Clark K.F."/>
            <person name="Kohn A.B."/>
            <person name="Sadowski N."/>
            <person name="Timp W."/>
            <person name="Ptitsyn A."/>
            <person name="Khanna P."/>
            <person name="Romanova D.Y."/>
            <person name="Williams P."/>
            <person name="Greenwood S.J."/>
            <person name="Moroz L.L."/>
            <person name="Walt D.R."/>
            <person name="Bodnar A.G."/>
        </authorList>
    </citation>
    <scope>NUCLEOTIDE SEQUENCE</scope>
    <source>
        <strain evidence="1">GMGI-L3</strain>
    </source>
</reference>
<proteinExistence type="predicted"/>
<name>A0A8J5MS88_HOMAM</name>
<dbReference type="AlphaFoldDB" id="A0A8J5MS88"/>
<feature type="non-terminal residue" evidence="1">
    <location>
        <position position="1"/>
    </location>
</feature>
<sequence length="98" mass="11697">MIAFRDWGQSEQLKNVKIISDVLFQVDPKQECKNEEKKCEVCSDPHSFSDQECPRWREECRITKVKHTKNLKYRDVLLRVRGSNKKVEQEQENNTNKT</sequence>
<evidence type="ECO:0000313" key="2">
    <source>
        <dbReference type="Proteomes" id="UP000747542"/>
    </source>
</evidence>
<comment type="caution">
    <text evidence="1">The sequence shown here is derived from an EMBL/GenBank/DDBJ whole genome shotgun (WGS) entry which is preliminary data.</text>
</comment>
<protein>
    <submittedName>
        <fullName evidence="1">Uncharacterized protein</fullName>
    </submittedName>
</protein>
<accession>A0A8J5MS88</accession>
<dbReference type="EMBL" id="JAHLQT010029499">
    <property type="protein sequence ID" value="KAG7161436.1"/>
    <property type="molecule type" value="Genomic_DNA"/>
</dbReference>
<evidence type="ECO:0000313" key="1">
    <source>
        <dbReference type="EMBL" id="KAG7161436.1"/>
    </source>
</evidence>
<keyword evidence="2" id="KW-1185">Reference proteome</keyword>